<dbReference type="PROSITE" id="PS50011">
    <property type="entry name" value="PROTEIN_KINASE_DOM"/>
    <property type="match status" value="1"/>
</dbReference>
<evidence type="ECO:0000256" key="4">
    <source>
        <dbReference type="ARBA" id="ARBA00022840"/>
    </source>
</evidence>
<dbReference type="InterPro" id="IPR000719">
    <property type="entry name" value="Prot_kinase_dom"/>
</dbReference>
<dbReference type="Gene3D" id="1.10.510.10">
    <property type="entry name" value="Transferase(Phosphotransferase) domain 1"/>
    <property type="match status" value="1"/>
</dbReference>
<feature type="binding site" evidence="5">
    <location>
        <position position="1082"/>
    </location>
    <ligand>
        <name>ATP</name>
        <dbReference type="ChEBI" id="CHEBI:30616"/>
    </ligand>
</feature>
<feature type="region of interest" description="Disordered" evidence="6">
    <location>
        <begin position="803"/>
        <end position="888"/>
    </location>
</feature>
<keyword evidence="7" id="KW-1133">Transmembrane helix</keyword>
<dbReference type="InterPro" id="IPR017441">
    <property type="entry name" value="Protein_kinase_ATP_BS"/>
</dbReference>
<evidence type="ECO:0000256" key="5">
    <source>
        <dbReference type="PROSITE-ProRule" id="PRU10141"/>
    </source>
</evidence>
<keyword evidence="3" id="KW-0418">Kinase</keyword>
<organism evidence="9">
    <name type="scientific">Chlamydomonas euryale</name>
    <dbReference type="NCBI Taxonomy" id="1486919"/>
    <lineage>
        <taxon>Eukaryota</taxon>
        <taxon>Viridiplantae</taxon>
        <taxon>Chlorophyta</taxon>
        <taxon>core chlorophytes</taxon>
        <taxon>Chlorophyceae</taxon>
        <taxon>CS clade</taxon>
        <taxon>Chlamydomonadales</taxon>
        <taxon>Chlamydomonadaceae</taxon>
        <taxon>Chlamydomonas</taxon>
    </lineage>
</organism>
<dbReference type="SUPFAM" id="SSF56112">
    <property type="entry name" value="Protein kinase-like (PK-like)"/>
    <property type="match status" value="1"/>
</dbReference>
<dbReference type="GO" id="GO:0005524">
    <property type="term" value="F:ATP binding"/>
    <property type="evidence" value="ECO:0007669"/>
    <property type="project" value="UniProtKB-UniRule"/>
</dbReference>
<gene>
    <name evidence="9" type="ORF">CEUR00632_LOCUS20887</name>
</gene>
<keyword evidence="4 5" id="KW-0067">ATP-binding</keyword>
<feature type="compositionally biased region" description="Low complexity" evidence="6">
    <location>
        <begin position="23"/>
        <end position="32"/>
    </location>
</feature>
<feature type="region of interest" description="Disordered" evidence="6">
    <location>
        <begin position="1461"/>
        <end position="1491"/>
    </location>
</feature>
<evidence type="ECO:0000313" key="9">
    <source>
        <dbReference type="EMBL" id="CAD8310827.1"/>
    </source>
</evidence>
<feature type="domain" description="Protein kinase" evidence="8">
    <location>
        <begin position="1055"/>
        <end position="1347"/>
    </location>
</feature>
<name>A0A7R9Z8R5_9CHLO</name>
<feature type="region of interest" description="Disordered" evidence="6">
    <location>
        <begin position="1"/>
        <end position="32"/>
    </location>
</feature>
<feature type="transmembrane region" description="Helical" evidence="7">
    <location>
        <begin position="894"/>
        <end position="918"/>
    </location>
</feature>
<keyword evidence="7" id="KW-0812">Transmembrane</keyword>
<keyword evidence="2 5" id="KW-0547">Nucleotide-binding</keyword>
<dbReference type="Pfam" id="PF00069">
    <property type="entry name" value="Pkinase"/>
    <property type="match status" value="1"/>
</dbReference>
<feature type="compositionally biased region" description="Polar residues" evidence="6">
    <location>
        <begin position="949"/>
        <end position="967"/>
    </location>
</feature>
<dbReference type="PANTHER" id="PTHR44329">
    <property type="entry name" value="SERINE/THREONINE-PROTEIN KINASE TNNI3K-RELATED"/>
    <property type="match status" value="1"/>
</dbReference>
<dbReference type="InterPro" id="IPR011009">
    <property type="entry name" value="Kinase-like_dom_sf"/>
</dbReference>
<evidence type="ECO:0000256" key="2">
    <source>
        <dbReference type="ARBA" id="ARBA00022741"/>
    </source>
</evidence>
<dbReference type="InterPro" id="IPR051681">
    <property type="entry name" value="Ser/Thr_Kinases-Pseudokinases"/>
</dbReference>
<evidence type="ECO:0000256" key="6">
    <source>
        <dbReference type="SAM" id="MobiDB-lite"/>
    </source>
</evidence>
<proteinExistence type="predicted"/>
<protein>
    <recommendedName>
        <fullName evidence="8">Protein kinase domain-containing protein</fullName>
    </recommendedName>
</protein>
<dbReference type="PANTHER" id="PTHR44329:SF214">
    <property type="entry name" value="PROTEIN KINASE DOMAIN-CONTAINING PROTEIN"/>
    <property type="match status" value="1"/>
</dbReference>
<keyword evidence="1" id="KW-0808">Transferase</keyword>
<evidence type="ECO:0000256" key="7">
    <source>
        <dbReference type="SAM" id="Phobius"/>
    </source>
</evidence>
<dbReference type="Gene3D" id="3.30.200.20">
    <property type="entry name" value="Phosphorylase Kinase, domain 1"/>
    <property type="match status" value="1"/>
</dbReference>
<evidence type="ECO:0000259" key="8">
    <source>
        <dbReference type="PROSITE" id="PS50011"/>
    </source>
</evidence>
<dbReference type="PROSITE" id="PS00107">
    <property type="entry name" value="PROTEIN_KINASE_ATP"/>
    <property type="match status" value="1"/>
</dbReference>
<accession>A0A7R9Z8R5</accession>
<dbReference type="EMBL" id="HBEC01044775">
    <property type="protein sequence ID" value="CAD8310827.1"/>
    <property type="molecule type" value="Transcribed_RNA"/>
</dbReference>
<reference evidence="9" key="1">
    <citation type="submission" date="2021-01" db="EMBL/GenBank/DDBJ databases">
        <authorList>
            <person name="Corre E."/>
            <person name="Pelletier E."/>
            <person name="Niang G."/>
            <person name="Scheremetjew M."/>
            <person name="Finn R."/>
            <person name="Kale V."/>
            <person name="Holt S."/>
            <person name="Cochrane G."/>
            <person name="Meng A."/>
            <person name="Brown T."/>
            <person name="Cohen L."/>
        </authorList>
    </citation>
    <scope>NUCLEOTIDE SEQUENCE</scope>
    <source>
        <strain evidence="9">CCMP219</strain>
    </source>
</reference>
<evidence type="ECO:0000256" key="1">
    <source>
        <dbReference type="ARBA" id="ARBA00022679"/>
    </source>
</evidence>
<sequence>MAASLARASTTRREEVRGRAFGRSSRQRQSPPRPRQLALLLVLVLILSLTAPAPAPAAAQGNGPGLLPKAMCRVLQRDSVAECFVRAGIEVNLTELPNAGDQVDLPTNWSIIGEGPKSVVQLPLRSRHFTVPRAWDLRLTNLTLSGVAFLDASRLLLDTVDVKSQLELALELTDVVLQVPDCAQYTELQSLVCDGGRLPGNAIVASDGTLLVQSARSGPTLWQNVSAAPPAGCKTPDVRSVCESFVLPRGSSVTQRLAARQSQLVEASMGAPMRLAVLLERDSTYRIADDADEDPMDVLVNLTIRSLPEGARPSPLGNDAPAVVDMRLREGILRESLGGTLTMVDVAIANAPTRPLSYPIGLLTMLGWYMSVDRPLALPTVSLRGVTLLVPKQEVRYVAALFSGPRDLPGWMALPTAQGGLGLESVPPPGNRTLRGGIELPDLVWRTGEAGVGRSAWAGVSVEHGDTGFEWRASLEDSLASAVRPAGMPLGDFPLPAIRAVSHQASVELAALGKRVGGGGARSGGDDGDDRKDGDGGGGDDGKDGGGGRRLRQGGAPALSIQDLYDFGLMHGILTTSITINESTPGHIQIADGSVLAGNPVWETGSAQAVAAPADRWTYLDFNGITTDARNGRGLIDMSAVQETPMLTIANLQLKGLAPSVNYDLKHAPTEIGLDLANYTSMLWIFHYKRAPGSPSAVALVNCMLLVSPLELQVYRLILQGVTDNAYLGINPDALGLILNELAKPGMQGWQVLSEDVPLPALYEAQGGVGPAPGIPGNVFFPSFSWFGLVGTNVTMAAHAPTELGGARPGRPADIVLQAPLPMPGDMLPPRPPPARAPPPPNVSRGSAPGPPPGTQLGQQRGPPPSQEPGAQPGQRPSLNSSDDDDGGSGLPDWLVAVIVVVCAVSTAVLTGAVWLFVAHRRQTAKTRVEAYAKDAGIEGGGAPRPLLPSSSGSTRDGASDAANLTATCWADAPGGSKPARGPAADASAETSARGDTSALLREIFGADDGNTTGTFISVSSAVPARSAPDDDPRHQIHKRMQVMQQEMSGGESAWEVTGTLGKGGFGVVYKGVWRGLDVAIKRIIFQMMEGGDESERQMALREAAINSTLNHTNIVATYTYDVQPLAKNAASAGGLTDWQMYIIQERCDSSLFAAIQNRRFFDPSSGRPRPSAILSVAADIAAGCSYIHSKSIIHGDLKPDNVLLKACSNTASGNLTPGFVAKVGDFGMSMNMRGNVSHISGVRHGTPLYIAPEILKDGKASPAADVYSFGVILWELVHGKSAWQHLVGLQGAGPKPRRLVTIEAEQFDYKPADLELVPERYAQLARACLSADPSERPTFAVLHTELSGMARAARAADACAPLPLVVAALPVAGPPAGGGGGGAGLHEGVASSAPLTVQADSADGGGGRAAASRSAPVAVWQPTTPSSPRPPAPHAAAGSGGSGKAGGPLAWEAEQQVSAPTGIGSGTEASSSDRDILENTRGQQKPAPAAAAVALGAMNAASAAADTDASTN</sequence>
<dbReference type="GO" id="GO:0004674">
    <property type="term" value="F:protein serine/threonine kinase activity"/>
    <property type="evidence" value="ECO:0007669"/>
    <property type="project" value="TreeGrafter"/>
</dbReference>
<keyword evidence="7" id="KW-0472">Membrane</keyword>
<feature type="region of interest" description="Disordered" evidence="6">
    <location>
        <begin position="937"/>
        <end position="994"/>
    </location>
</feature>
<dbReference type="PROSITE" id="PS00108">
    <property type="entry name" value="PROTEIN_KINASE_ST"/>
    <property type="match status" value="1"/>
</dbReference>
<feature type="compositionally biased region" description="Basic and acidic residues" evidence="6">
    <location>
        <begin position="529"/>
        <end position="547"/>
    </location>
</feature>
<feature type="region of interest" description="Disordered" evidence="6">
    <location>
        <begin position="1398"/>
        <end position="1449"/>
    </location>
</feature>
<feature type="compositionally biased region" description="Pro residues" evidence="6">
    <location>
        <begin position="821"/>
        <end position="842"/>
    </location>
</feature>
<feature type="region of interest" description="Disordered" evidence="6">
    <location>
        <begin position="515"/>
        <end position="553"/>
    </location>
</feature>
<dbReference type="InterPro" id="IPR008271">
    <property type="entry name" value="Ser/Thr_kinase_AS"/>
</dbReference>
<dbReference type="SMART" id="SM00220">
    <property type="entry name" value="S_TKc"/>
    <property type="match status" value="1"/>
</dbReference>
<evidence type="ECO:0000256" key="3">
    <source>
        <dbReference type="ARBA" id="ARBA00022777"/>
    </source>
</evidence>